<dbReference type="GO" id="GO:0016020">
    <property type="term" value="C:membrane"/>
    <property type="evidence" value="ECO:0007669"/>
    <property type="project" value="InterPro"/>
</dbReference>
<sequence>MNKVLLYGGLGNQMFQYALNLALNEKGIKSRVSISEYFGHVHHNGFAMSHAFNLQLPFPVNVQNFLLKNGGLVFENRLSYFFLRQLLKVRRKSAALYREKKEFIRDENVFSQRQATLMGTWQAESYFDDIENVVRDNFVFKKPADRKNIALSVEISERNAVSIHIRRGDYLNPIWAGSHMVIKDKVYFENAIELIENSTDSPHFYIFSDDMIWVKDNIRITNCTYVDHNSGRNSYLDMYLMSLCKHNIISNSTFSWWGAWLNRNPSKIVVMPDRWLQNDAAQGIFPSEWVRLEV</sequence>
<dbReference type="AlphaFoldDB" id="A0A1H6QK16"/>
<dbReference type="CDD" id="cd11301">
    <property type="entry name" value="Fut1_Fut2_like"/>
    <property type="match status" value="1"/>
</dbReference>
<dbReference type="EMBL" id="FNXY01000001">
    <property type="protein sequence ID" value="SEI40467.1"/>
    <property type="molecule type" value="Genomic_DNA"/>
</dbReference>
<evidence type="ECO:0000256" key="1">
    <source>
        <dbReference type="ARBA" id="ARBA00022676"/>
    </source>
</evidence>
<dbReference type="Pfam" id="PF01531">
    <property type="entry name" value="Glyco_transf_11"/>
    <property type="match status" value="1"/>
</dbReference>
<organism evidence="3 4">
    <name type="scientific">Dyadobacter koreensis</name>
    <dbReference type="NCBI Taxonomy" id="408657"/>
    <lineage>
        <taxon>Bacteria</taxon>
        <taxon>Pseudomonadati</taxon>
        <taxon>Bacteroidota</taxon>
        <taxon>Cytophagia</taxon>
        <taxon>Cytophagales</taxon>
        <taxon>Spirosomataceae</taxon>
        <taxon>Dyadobacter</taxon>
    </lineage>
</organism>
<dbReference type="STRING" id="408657.SAMN04487995_0436"/>
<protein>
    <submittedName>
        <fullName evidence="3">Glycosyl transferase family 11</fullName>
    </submittedName>
</protein>
<gene>
    <name evidence="3" type="ORF">SAMN04487995_0436</name>
</gene>
<dbReference type="OrthoDB" id="9794601at2"/>
<dbReference type="GO" id="GO:0008107">
    <property type="term" value="F:galactoside 2-alpha-L-fucosyltransferase activity"/>
    <property type="evidence" value="ECO:0007669"/>
    <property type="project" value="InterPro"/>
</dbReference>
<evidence type="ECO:0000313" key="4">
    <source>
        <dbReference type="Proteomes" id="UP000199532"/>
    </source>
</evidence>
<keyword evidence="2 3" id="KW-0808">Transferase</keyword>
<dbReference type="Gene3D" id="3.40.50.11350">
    <property type="match status" value="1"/>
</dbReference>
<keyword evidence="4" id="KW-1185">Reference proteome</keyword>
<dbReference type="InterPro" id="IPR002516">
    <property type="entry name" value="Glyco_trans_11"/>
</dbReference>
<evidence type="ECO:0000256" key="2">
    <source>
        <dbReference type="ARBA" id="ARBA00022679"/>
    </source>
</evidence>
<dbReference type="Proteomes" id="UP000199532">
    <property type="component" value="Unassembled WGS sequence"/>
</dbReference>
<dbReference type="PANTHER" id="PTHR11927">
    <property type="entry name" value="GALACTOSIDE 2-L-FUCOSYLTRANSFERASE"/>
    <property type="match status" value="1"/>
</dbReference>
<name>A0A1H6QK16_9BACT</name>
<evidence type="ECO:0000313" key="3">
    <source>
        <dbReference type="EMBL" id="SEI40467.1"/>
    </source>
</evidence>
<reference evidence="3 4" key="1">
    <citation type="submission" date="2016-10" db="EMBL/GenBank/DDBJ databases">
        <authorList>
            <person name="de Groot N.N."/>
        </authorList>
    </citation>
    <scope>NUCLEOTIDE SEQUENCE [LARGE SCALE GENOMIC DNA]</scope>
    <source>
        <strain evidence="3 4">DSM 19938</strain>
    </source>
</reference>
<dbReference type="PANTHER" id="PTHR11927:SF9">
    <property type="entry name" value="L-FUCOSYLTRANSFERASE"/>
    <property type="match status" value="1"/>
</dbReference>
<dbReference type="GO" id="GO:0005975">
    <property type="term" value="P:carbohydrate metabolic process"/>
    <property type="evidence" value="ECO:0007669"/>
    <property type="project" value="InterPro"/>
</dbReference>
<accession>A0A1H6QK16</accession>
<keyword evidence="1" id="KW-0328">Glycosyltransferase</keyword>
<proteinExistence type="predicted"/>
<dbReference type="RefSeq" id="WP_090331475.1">
    <property type="nucleotide sequence ID" value="NZ_FNXY01000001.1"/>
</dbReference>